<keyword evidence="5 8" id="KW-0720">Serine protease</keyword>
<evidence type="ECO:0000313" key="10">
    <source>
        <dbReference type="Proteomes" id="UP001652621"/>
    </source>
</evidence>
<dbReference type="PANTHER" id="PTHR24260">
    <property type="match status" value="1"/>
</dbReference>
<dbReference type="GeneID" id="101890464"/>
<evidence type="ECO:0000256" key="7">
    <source>
        <dbReference type="ARBA" id="ARBA00023157"/>
    </source>
</evidence>
<dbReference type="Gene3D" id="2.40.10.10">
    <property type="entry name" value="Trypsin-like serine proteases"/>
    <property type="match status" value="1"/>
</dbReference>
<dbReference type="KEGG" id="mde:101890464"/>
<dbReference type="PROSITE" id="PS00135">
    <property type="entry name" value="TRYPSIN_SER"/>
    <property type="match status" value="1"/>
</dbReference>
<evidence type="ECO:0000256" key="6">
    <source>
        <dbReference type="ARBA" id="ARBA00023145"/>
    </source>
</evidence>
<keyword evidence="2" id="KW-0964">Secreted</keyword>
<name>A0A9J7DLV1_MUSDO</name>
<dbReference type="PROSITE" id="PS50240">
    <property type="entry name" value="TRYPSIN_DOM"/>
    <property type="match status" value="1"/>
</dbReference>
<dbReference type="InterPro" id="IPR018114">
    <property type="entry name" value="TRYPSIN_HIS"/>
</dbReference>
<organism evidence="10 11">
    <name type="scientific">Musca domestica</name>
    <name type="common">House fly</name>
    <dbReference type="NCBI Taxonomy" id="7370"/>
    <lineage>
        <taxon>Eukaryota</taxon>
        <taxon>Metazoa</taxon>
        <taxon>Ecdysozoa</taxon>
        <taxon>Arthropoda</taxon>
        <taxon>Hexapoda</taxon>
        <taxon>Insecta</taxon>
        <taxon>Pterygota</taxon>
        <taxon>Neoptera</taxon>
        <taxon>Endopterygota</taxon>
        <taxon>Diptera</taxon>
        <taxon>Brachycera</taxon>
        <taxon>Muscomorpha</taxon>
        <taxon>Muscoidea</taxon>
        <taxon>Muscidae</taxon>
        <taxon>Musca</taxon>
    </lineage>
</organism>
<evidence type="ECO:0000256" key="3">
    <source>
        <dbReference type="ARBA" id="ARBA00022670"/>
    </source>
</evidence>
<keyword evidence="10" id="KW-1185">Reference proteome</keyword>
<dbReference type="GO" id="GO:0005576">
    <property type="term" value="C:extracellular region"/>
    <property type="evidence" value="ECO:0007669"/>
    <property type="project" value="UniProtKB-SubCell"/>
</dbReference>
<dbReference type="GO" id="GO:0004252">
    <property type="term" value="F:serine-type endopeptidase activity"/>
    <property type="evidence" value="ECO:0007669"/>
    <property type="project" value="InterPro"/>
</dbReference>
<evidence type="ECO:0000256" key="5">
    <source>
        <dbReference type="ARBA" id="ARBA00022825"/>
    </source>
</evidence>
<feature type="domain" description="Peptidase S1" evidence="9">
    <location>
        <begin position="122"/>
        <end position="366"/>
    </location>
</feature>
<keyword evidence="4 8" id="KW-0378">Hydrolase</keyword>
<keyword evidence="6" id="KW-0865">Zymogen</keyword>
<proteinExistence type="predicted"/>
<dbReference type="PROSITE" id="PS00134">
    <property type="entry name" value="TRYPSIN_HIS"/>
    <property type="match status" value="1"/>
</dbReference>
<evidence type="ECO:0000256" key="8">
    <source>
        <dbReference type="RuleBase" id="RU363034"/>
    </source>
</evidence>
<evidence type="ECO:0000256" key="1">
    <source>
        <dbReference type="ARBA" id="ARBA00004613"/>
    </source>
</evidence>
<comment type="subcellular location">
    <subcellularLocation>
        <location evidence="1">Secreted</location>
    </subcellularLocation>
</comment>
<protein>
    <submittedName>
        <fullName evidence="11">Serine protease snake-like</fullName>
    </submittedName>
</protein>
<accession>A0A9J7DLV1</accession>
<dbReference type="PRINTS" id="PR00722">
    <property type="entry name" value="CHYMOTRYPSIN"/>
</dbReference>
<dbReference type="InterPro" id="IPR001314">
    <property type="entry name" value="Peptidase_S1A"/>
</dbReference>
<dbReference type="InterPro" id="IPR033116">
    <property type="entry name" value="TRYPSIN_SER"/>
</dbReference>
<dbReference type="InterPro" id="IPR043504">
    <property type="entry name" value="Peptidase_S1_PA_chymotrypsin"/>
</dbReference>
<dbReference type="GO" id="GO:0016485">
    <property type="term" value="P:protein processing"/>
    <property type="evidence" value="ECO:0007669"/>
    <property type="project" value="UniProtKB-ARBA"/>
</dbReference>
<dbReference type="InterPro" id="IPR009003">
    <property type="entry name" value="Peptidase_S1_PA"/>
</dbReference>
<gene>
    <name evidence="11" type="primary">LOC101890464</name>
</gene>
<sequence>MDVTTVRHPTPSDFIYPHENWEDCFVDAASRVAGQCKNLNECPAVLRKWQEENVYPKTCYFMQTEQFVCCPKAKQVTHDPIRETTTLRSLGSTTTETWSQKLQKIQRRKLECDIELKFRSLVVYGTPTQRDEFPFMATLGWTSNFDNKPWYRCGGAVISPKFVLTAAHCAEIGGEFPSLVRIGGSNLSDSSVRDVRIKRFIKHPQYNAQTVYNDIALIELEMEVKEQGKFIETPCLWSQENLTTDNVTVVGYGHTQFGGIASNRLLKANLKVVPYNVCQQYYGQNGDDTPSGIRSAMHLCAGDPEGLRDTCQGDSGGPLIMEDVREGFRSQYIVGITSFGLGCAGEPPSIYTRVSSYLKWIEDIVYTLEVT</sequence>
<dbReference type="OrthoDB" id="10004439at2759"/>
<keyword evidence="3 8" id="KW-0645">Protease</keyword>
<dbReference type="InterPro" id="IPR001254">
    <property type="entry name" value="Trypsin_dom"/>
</dbReference>
<dbReference type="PANTHER" id="PTHR24260:SF135">
    <property type="entry name" value="CLIP DOMAIN-CONTAINING SERINE PROTEASE-RELATED"/>
    <property type="match status" value="1"/>
</dbReference>
<dbReference type="AlphaFoldDB" id="A0A9J7DLV1"/>
<dbReference type="Proteomes" id="UP001652621">
    <property type="component" value="Unplaced"/>
</dbReference>
<evidence type="ECO:0000256" key="4">
    <source>
        <dbReference type="ARBA" id="ARBA00022801"/>
    </source>
</evidence>
<reference evidence="11" key="1">
    <citation type="submission" date="2025-08" db="UniProtKB">
        <authorList>
            <consortium name="RefSeq"/>
        </authorList>
    </citation>
    <scope>IDENTIFICATION</scope>
    <source>
        <strain evidence="11">Aabys</strain>
        <tissue evidence="11">Whole body</tissue>
    </source>
</reference>
<dbReference type="Pfam" id="PF00089">
    <property type="entry name" value="Trypsin"/>
    <property type="match status" value="1"/>
</dbReference>
<dbReference type="FunFam" id="2.40.10.10:FF:000047">
    <property type="entry name" value="Trypsin eta"/>
    <property type="match status" value="1"/>
</dbReference>
<dbReference type="VEuPathDB" id="VectorBase:MDOMA2_010398"/>
<evidence type="ECO:0000259" key="9">
    <source>
        <dbReference type="PROSITE" id="PS50240"/>
    </source>
</evidence>
<dbReference type="RefSeq" id="XP_019894851.1">
    <property type="nucleotide sequence ID" value="XM_020039292.2"/>
</dbReference>
<keyword evidence="7" id="KW-1015">Disulfide bond</keyword>
<dbReference type="SMART" id="SM00020">
    <property type="entry name" value="Tryp_SPc"/>
    <property type="match status" value="1"/>
</dbReference>
<dbReference type="InterPro" id="IPR051333">
    <property type="entry name" value="CLIP_Serine_Protease"/>
</dbReference>
<evidence type="ECO:0000256" key="2">
    <source>
        <dbReference type="ARBA" id="ARBA00022525"/>
    </source>
</evidence>
<dbReference type="SUPFAM" id="SSF50494">
    <property type="entry name" value="Trypsin-like serine proteases"/>
    <property type="match status" value="1"/>
</dbReference>
<dbReference type="CDD" id="cd00190">
    <property type="entry name" value="Tryp_SPc"/>
    <property type="match status" value="1"/>
</dbReference>
<evidence type="ECO:0000313" key="11">
    <source>
        <dbReference type="RefSeq" id="XP_019894851.1"/>
    </source>
</evidence>